<evidence type="ECO:0000313" key="1">
    <source>
        <dbReference type="EMBL" id="MEJ2871225.1"/>
    </source>
</evidence>
<comment type="caution">
    <text evidence="1">The sequence shown here is derived from an EMBL/GenBank/DDBJ whole genome shotgun (WGS) entry which is preliminary data.</text>
</comment>
<dbReference type="RefSeq" id="WP_337697794.1">
    <property type="nucleotide sequence ID" value="NZ_JBBEGN010000020.1"/>
</dbReference>
<name>A0ABU8MV76_9PSEU</name>
<accession>A0ABU8MV76</accession>
<protein>
    <submittedName>
        <fullName evidence="1">Uncharacterized protein</fullName>
    </submittedName>
</protein>
<keyword evidence="2" id="KW-1185">Reference proteome</keyword>
<dbReference type="Proteomes" id="UP001385809">
    <property type="component" value="Unassembled WGS sequence"/>
</dbReference>
<gene>
    <name evidence="1" type="ORF">WCD74_25930</name>
</gene>
<evidence type="ECO:0000313" key="2">
    <source>
        <dbReference type="Proteomes" id="UP001385809"/>
    </source>
</evidence>
<proteinExistence type="predicted"/>
<reference evidence="1 2" key="1">
    <citation type="submission" date="2024-03" db="EMBL/GenBank/DDBJ databases">
        <title>Actinomycetospora sp. OC33-EN08, a novel actinomycete isolated from wild orchid (Aerides multiflora).</title>
        <authorList>
            <person name="Suriyachadkun C."/>
        </authorList>
    </citation>
    <scope>NUCLEOTIDE SEQUENCE [LARGE SCALE GENOMIC DNA]</scope>
    <source>
        <strain evidence="1 2">OC33-EN08</strain>
    </source>
</reference>
<sequence>MIDIPTRLDEVKRGTSSALAAVTGDAGASTVLVAVVREFDEKATKATAATGDAARDAVIELEQAADSARAAARADTGLTEGTRQVVEDAHLAICILKTEV</sequence>
<dbReference type="EMBL" id="JBBEGN010000020">
    <property type="protein sequence ID" value="MEJ2871225.1"/>
    <property type="molecule type" value="Genomic_DNA"/>
</dbReference>
<organism evidence="1 2">
    <name type="scientific">Actinomycetospora aurantiaca</name>
    <dbReference type="NCBI Taxonomy" id="3129233"/>
    <lineage>
        <taxon>Bacteria</taxon>
        <taxon>Bacillati</taxon>
        <taxon>Actinomycetota</taxon>
        <taxon>Actinomycetes</taxon>
        <taxon>Pseudonocardiales</taxon>
        <taxon>Pseudonocardiaceae</taxon>
        <taxon>Actinomycetospora</taxon>
    </lineage>
</organism>